<feature type="transmembrane region" description="Helical" evidence="1">
    <location>
        <begin position="6"/>
        <end position="34"/>
    </location>
</feature>
<keyword evidence="1" id="KW-0472">Membrane</keyword>
<proteinExistence type="predicted"/>
<evidence type="ECO:0008006" key="4">
    <source>
        <dbReference type="Google" id="ProtNLM"/>
    </source>
</evidence>
<comment type="caution">
    <text evidence="2">The sequence shown here is derived from an EMBL/GenBank/DDBJ whole genome shotgun (WGS) entry which is preliminary data.</text>
</comment>
<name>A0ABQ3R6P9_STRRR</name>
<sequence>MKIDWAALGSVLGVSVVFTVGLVALFTLGINGLSRRERTTAQGGSAALAVTGAYACFAACAAAVAYGIYLIVA</sequence>
<protein>
    <recommendedName>
        <fullName evidence="4">Secreted protein</fullName>
    </recommendedName>
</protein>
<keyword evidence="1" id="KW-0812">Transmembrane</keyword>
<feature type="transmembrane region" description="Helical" evidence="1">
    <location>
        <begin position="46"/>
        <end position="72"/>
    </location>
</feature>
<evidence type="ECO:0000313" key="2">
    <source>
        <dbReference type="EMBL" id="GHI51536.1"/>
    </source>
</evidence>
<keyword evidence="3" id="KW-1185">Reference proteome</keyword>
<evidence type="ECO:0000256" key="1">
    <source>
        <dbReference type="SAM" id="Phobius"/>
    </source>
</evidence>
<gene>
    <name evidence="2" type="ORF">Srubr_13820</name>
</gene>
<dbReference type="EMBL" id="BNEA01000001">
    <property type="protein sequence ID" value="GHI51536.1"/>
    <property type="molecule type" value="Genomic_DNA"/>
</dbReference>
<evidence type="ECO:0000313" key="3">
    <source>
        <dbReference type="Proteomes" id="UP000646738"/>
    </source>
</evidence>
<dbReference type="RefSeq" id="WP_189998096.1">
    <property type="nucleotide sequence ID" value="NZ_BNCB01000019.1"/>
</dbReference>
<organism evidence="2 3">
    <name type="scientific">Streptomyces rubradiris</name>
    <name type="common">Streptomyces achromogenes subsp. rubradiris</name>
    <dbReference type="NCBI Taxonomy" id="285531"/>
    <lineage>
        <taxon>Bacteria</taxon>
        <taxon>Bacillati</taxon>
        <taxon>Actinomycetota</taxon>
        <taxon>Actinomycetes</taxon>
        <taxon>Kitasatosporales</taxon>
        <taxon>Streptomycetaceae</taxon>
        <taxon>Streptomyces</taxon>
    </lineage>
</organism>
<dbReference type="Proteomes" id="UP000646738">
    <property type="component" value="Unassembled WGS sequence"/>
</dbReference>
<reference evidence="3" key="1">
    <citation type="submission" date="2023-07" db="EMBL/GenBank/DDBJ databases">
        <title>Whole genome shotgun sequence of Streptomyces achromogenes subsp. rubradiris NBRC 14000.</title>
        <authorList>
            <person name="Komaki H."/>
            <person name="Tamura T."/>
        </authorList>
    </citation>
    <scope>NUCLEOTIDE SEQUENCE [LARGE SCALE GENOMIC DNA]</scope>
    <source>
        <strain evidence="3">NBRC 14000</strain>
    </source>
</reference>
<accession>A0ABQ3R6P9</accession>
<keyword evidence="1" id="KW-1133">Transmembrane helix</keyword>